<protein>
    <recommendedName>
        <fullName evidence="3">Protein GrpE</fullName>
    </recommendedName>
    <alternativeName>
        <fullName evidence="3">HSP-70 cofactor</fullName>
    </alternativeName>
</protein>
<proteinExistence type="inferred from homology"/>
<dbReference type="Proteomes" id="UP000523079">
    <property type="component" value="Unassembled WGS sequence"/>
</dbReference>
<feature type="coiled-coil region" evidence="5">
    <location>
        <begin position="68"/>
        <end position="102"/>
    </location>
</feature>
<feature type="region of interest" description="Disordered" evidence="6">
    <location>
        <begin position="1"/>
        <end position="65"/>
    </location>
</feature>
<dbReference type="HAMAP" id="MF_01151">
    <property type="entry name" value="GrpE"/>
    <property type="match status" value="1"/>
</dbReference>
<comment type="subunit">
    <text evidence="3">Homodimer.</text>
</comment>
<gene>
    <name evidence="3" type="primary">grpE</name>
    <name evidence="7" type="ORF">FHX74_001003</name>
</gene>
<name>A0A7W3IQI8_9ACTN</name>
<evidence type="ECO:0000313" key="7">
    <source>
        <dbReference type="EMBL" id="MBA8793398.1"/>
    </source>
</evidence>
<dbReference type="RefSeq" id="WP_182559032.1">
    <property type="nucleotide sequence ID" value="NZ_JACGWT010000002.1"/>
</dbReference>
<feature type="compositionally biased region" description="Low complexity" evidence="6">
    <location>
        <begin position="47"/>
        <end position="64"/>
    </location>
</feature>
<dbReference type="SUPFAM" id="SSF58014">
    <property type="entry name" value="Coiled-coil domain of nucleotide exchange factor GrpE"/>
    <property type="match status" value="1"/>
</dbReference>
<keyword evidence="8" id="KW-1185">Reference proteome</keyword>
<keyword evidence="5" id="KW-0175">Coiled coil</keyword>
<dbReference type="Pfam" id="PF01025">
    <property type="entry name" value="GrpE"/>
    <property type="match status" value="1"/>
</dbReference>
<reference evidence="7 8" key="1">
    <citation type="submission" date="2020-07" db="EMBL/GenBank/DDBJ databases">
        <title>Sequencing the genomes of 1000 actinobacteria strains.</title>
        <authorList>
            <person name="Klenk H.-P."/>
        </authorList>
    </citation>
    <scope>NUCLEOTIDE SEQUENCE [LARGE SCALE GENOMIC DNA]</scope>
    <source>
        <strain evidence="7 8">DSM 100723</strain>
    </source>
</reference>
<comment type="subcellular location">
    <subcellularLocation>
        <location evidence="3">Cytoplasm</location>
    </subcellularLocation>
</comment>
<dbReference type="PRINTS" id="PR00773">
    <property type="entry name" value="GRPEPROTEIN"/>
</dbReference>
<dbReference type="PANTHER" id="PTHR21237">
    <property type="entry name" value="GRPE PROTEIN"/>
    <property type="match status" value="1"/>
</dbReference>
<dbReference type="PANTHER" id="PTHR21237:SF23">
    <property type="entry name" value="GRPE PROTEIN HOMOLOG, MITOCHONDRIAL"/>
    <property type="match status" value="1"/>
</dbReference>
<evidence type="ECO:0000256" key="1">
    <source>
        <dbReference type="ARBA" id="ARBA00009054"/>
    </source>
</evidence>
<dbReference type="InterPro" id="IPR009012">
    <property type="entry name" value="GrpE_head"/>
</dbReference>
<comment type="similarity">
    <text evidence="1 3 4">Belongs to the GrpE family.</text>
</comment>
<dbReference type="Gene3D" id="3.90.20.20">
    <property type="match status" value="1"/>
</dbReference>
<dbReference type="GO" id="GO:0051082">
    <property type="term" value="F:unfolded protein binding"/>
    <property type="evidence" value="ECO:0007669"/>
    <property type="project" value="TreeGrafter"/>
</dbReference>
<keyword evidence="3" id="KW-0346">Stress response</keyword>
<dbReference type="Gene3D" id="2.30.22.10">
    <property type="entry name" value="Head domain of nucleotide exchange factor GrpE"/>
    <property type="match status" value="1"/>
</dbReference>
<evidence type="ECO:0000256" key="5">
    <source>
        <dbReference type="SAM" id="Coils"/>
    </source>
</evidence>
<sequence>MSDGSDRPTEARHAASEAEQEQTGPTVRDRRRIDPETGQVRPTQETAAGAPAPGGASAPEAAGANDEVTALQAALADRTSDLQRLQAEYVNYKRRVDRDRDQARQSGIEAVLRELLTTLDNVSAAREHEELSAGFRAVADDLERVTAKLGLVPFGQVGDAFDPHVHEALMHSHATEVNGEPITGPTCVAVLQRGYTIKDRVVRPARVAVAEPDGDGAAAPAAEGASPAEGE</sequence>
<dbReference type="GO" id="GO:0051087">
    <property type="term" value="F:protein-folding chaperone binding"/>
    <property type="evidence" value="ECO:0007669"/>
    <property type="project" value="InterPro"/>
</dbReference>
<feature type="compositionally biased region" description="Basic and acidic residues" evidence="6">
    <location>
        <begin position="1"/>
        <end position="16"/>
    </location>
</feature>
<dbReference type="EMBL" id="JACGWT010000002">
    <property type="protein sequence ID" value="MBA8793398.1"/>
    <property type="molecule type" value="Genomic_DNA"/>
</dbReference>
<evidence type="ECO:0000256" key="4">
    <source>
        <dbReference type="RuleBase" id="RU004478"/>
    </source>
</evidence>
<dbReference type="AlphaFoldDB" id="A0A7W3IQI8"/>
<dbReference type="GO" id="GO:0005737">
    <property type="term" value="C:cytoplasm"/>
    <property type="evidence" value="ECO:0007669"/>
    <property type="project" value="UniProtKB-SubCell"/>
</dbReference>
<dbReference type="SUPFAM" id="SSF51064">
    <property type="entry name" value="Head domain of nucleotide exchange factor GrpE"/>
    <property type="match status" value="1"/>
</dbReference>
<keyword evidence="3" id="KW-0963">Cytoplasm</keyword>
<dbReference type="InterPro" id="IPR013805">
    <property type="entry name" value="GrpE_CC"/>
</dbReference>
<dbReference type="GO" id="GO:0042803">
    <property type="term" value="F:protein homodimerization activity"/>
    <property type="evidence" value="ECO:0007669"/>
    <property type="project" value="InterPro"/>
</dbReference>
<evidence type="ECO:0000256" key="3">
    <source>
        <dbReference type="HAMAP-Rule" id="MF_01151"/>
    </source>
</evidence>
<organism evidence="7 8">
    <name type="scientific">Microlunatus kandeliicorticis</name>
    <dbReference type="NCBI Taxonomy" id="1759536"/>
    <lineage>
        <taxon>Bacteria</taxon>
        <taxon>Bacillati</taxon>
        <taxon>Actinomycetota</taxon>
        <taxon>Actinomycetes</taxon>
        <taxon>Propionibacteriales</taxon>
        <taxon>Propionibacteriaceae</taxon>
        <taxon>Microlunatus</taxon>
    </lineage>
</organism>
<evidence type="ECO:0000256" key="2">
    <source>
        <dbReference type="ARBA" id="ARBA00023186"/>
    </source>
</evidence>
<keyword evidence="2 3" id="KW-0143">Chaperone</keyword>
<dbReference type="InterPro" id="IPR000740">
    <property type="entry name" value="GrpE"/>
</dbReference>
<evidence type="ECO:0000256" key="6">
    <source>
        <dbReference type="SAM" id="MobiDB-lite"/>
    </source>
</evidence>
<dbReference type="CDD" id="cd00446">
    <property type="entry name" value="GrpE"/>
    <property type="match status" value="1"/>
</dbReference>
<accession>A0A7W3IQI8</accession>
<feature type="region of interest" description="Disordered" evidence="6">
    <location>
        <begin position="208"/>
        <end position="231"/>
    </location>
</feature>
<evidence type="ECO:0000313" key="8">
    <source>
        <dbReference type="Proteomes" id="UP000523079"/>
    </source>
</evidence>
<comment type="function">
    <text evidence="3">Participates actively in the response to hyperosmotic and heat shock by preventing the aggregation of stress-denatured proteins, in association with DnaK and GrpE. It is the nucleotide exchange factor for DnaK and may function as a thermosensor. Unfolded proteins bind initially to DnaJ; upon interaction with the DnaJ-bound protein, DnaK hydrolyzes its bound ATP, resulting in the formation of a stable complex. GrpE releases ADP from DnaK; ATP binding to DnaK triggers the release of the substrate protein, thus completing the reaction cycle. Several rounds of ATP-dependent interactions between DnaJ, DnaK and GrpE are required for fully efficient folding.</text>
</comment>
<dbReference type="GO" id="GO:0006457">
    <property type="term" value="P:protein folding"/>
    <property type="evidence" value="ECO:0007669"/>
    <property type="project" value="InterPro"/>
</dbReference>
<dbReference type="GO" id="GO:0000774">
    <property type="term" value="F:adenyl-nucleotide exchange factor activity"/>
    <property type="evidence" value="ECO:0007669"/>
    <property type="project" value="InterPro"/>
</dbReference>
<comment type="caution">
    <text evidence="7">The sequence shown here is derived from an EMBL/GenBank/DDBJ whole genome shotgun (WGS) entry which is preliminary data.</text>
</comment>